<dbReference type="EMBL" id="JAEHOE010000003">
    <property type="protein sequence ID" value="KAG2500613.1"/>
    <property type="molecule type" value="Genomic_DNA"/>
</dbReference>
<feature type="transmembrane region" description="Helical" evidence="1">
    <location>
        <begin position="118"/>
        <end position="139"/>
    </location>
</feature>
<organism evidence="2 3">
    <name type="scientific">Edaphochlamys debaryana</name>
    <dbReference type="NCBI Taxonomy" id="47281"/>
    <lineage>
        <taxon>Eukaryota</taxon>
        <taxon>Viridiplantae</taxon>
        <taxon>Chlorophyta</taxon>
        <taxon>core chlorophytes</taxon>
        <taxon>Chlorophyceae</taxon>
        <taxon>CS clade</taxon>
        <taxon>Chlamydomonadales</taxon>
        <taxon>Chlamydomonadales incertae sedis</taxon>
        <taxon>Edaphochlamys</taxon>
    </lineage>
</organism>
<keyword evidence="1" id="KW-0472">Membrane</keyword>
<evidence type="ECO:0000313" key="3">
    <source>
        <dbReference type="Proteomes" id="UP000612055"/>
    </source>
</evidence>
<keyword evidence="1" id="KW-1133">Transmembrane helix</keyword>
<comment type="caution">
    <text evidence="2">The sequence shown here is derived from an EMBL/GenBank/DDBJ whole genome shotgun (WGS) entry which is preliminary data.</text>
</comment>
<evidence type="ECO:0000256" key="1">
    <source>
        <dbReference type="SAM" id="Phobius"/>
    </source>
</evidence>
<dbReference type="PANTHER" id="PTHR36974:SF1">
    <property type="entry name" value="DOXX FAMILY MEMBRANE PROTEIN"/>
    <property type="match status" value="1"/>
</dbReference>
<keyword evidence="3" id="KW-1185">Reference proteome</keyword>
<proteinExistence type="predicted"/>
<sequence>MLARALTAVSPALRGSLHVRQTCLPLSRVAQRKNVLAHASAASGGAEQDAVNVFLIDGKLVERPLGAVQRLSKPLQAAFVAAVYGALGLGTWAWCAHVGPAIAAAAPGLHAFFVGTRMAWLGALFTVVGVAHFTAHDVIKSMYPKQGSWGFWSLPGSASFHTNWTGVAEVLGGGALLLAWAVPSLLPKLPAGLLPLVNKCLFALTLAVTPANIYMCTHNAPGPSPALLPWPVHLWRLVMQVVLLSSFWDMAHP</sequence>
<gene>
    <name evidence="2" type="ORF">HYH03_001380</name>
</gene>
<reference evidence="2" key="1">
    <citation type="journal article" date="2020" name="bioRxiv">
        <title>Comparative genomics of Chlamydomonas.</title>
        <authorList>
            <person name="Craig R.J."/>
            <person name="Hasan A.R."/>
            <person name="Ness R.W."/>
            <person name="Keightley P.D."/>
        </authorList>
    </citation>
    <scope>NUCLEOTIDE SEQUENCE</scope>
    <source>
        <strain evidence="2">CCAP 11/70</strain>
    </source>
</reference>
<name>A0A835YDB9_9CHLO</name>
<accession>A0A835YDB9</accession>
<dbReference type="Proteomes" id="UP000612055">
    <property type="component" value="Unassembled WGS sequence"/>
</dbReference>
<protein>
    <submittedName>
        <fullName evidence="2">Uncharacterized protein</fullName>
    </submittedName>
</protein>
<keyword evidence="1" id="KW-0812">Transmembrane</keyword>
<evidence type="ECO:0000313" key="2">
    <source>
        <dbReference type="EMBL" id="KAG2500613.1"/>
    </source>
</evidence>
<dbReference type="AlphaFoldDB" id="A0A835YDB9"/>
<feature type="transmembrane region" description="Helical" evidence="1">
    <location>
        <begin position="79"/>
        <end position="106"/>
    </location>
</feature>
<dbReference type="PANTHER" id="PTHR36974">
    <property type="entry name" value="MEMBRANE PROTEIN-RELATED"/>
    <property type="match status" value="1"/>
</dbReference>
<dbReference type="OrthoDB" id="533393at2759"/>